<dbReference type="OrthoDB" id="4558782at2"/>
<keyword evidence="3" id="KW-1185">Reference proteome</keyword>
<sequence length="83" mass="9442">MFDDEPIEPVQYPIDPKSPPEFPGKLPRDFSDPLRDQLQKMAESVNPYLGPEHPVIRALMDATHEITAVTYPKLNGYGEYTPE</sequence>
<organism evidence="2 3">
    <name type="scientific">Nocardia macrotermitis</name>
    <dbReference type="NCBI Taxonomy" id="2585198"/>
    <lineage>
        <taxon>Bacteria</taxon>
        <taxon>Bacillati</taxon>
        <taxon>Actinomycetota</taxon>
        <taxon>Actinomycetes</taxon>
        <taxon>Mycobacteriales</taxon>
        <taxon>Nocardiaceae</taxon>
        <taxon>Nocardia</taxon>
    </lineage>
</organism>
<evidence type="ECO:0000256" key="1">
    <source>
        <dbReference type="SAM" id="MobiDB-lite"/>
    </source>
</evidence>
<gene>
    <name evidence="2" type="ORF">NRB20_59430</name>
</gene>
<evidence type="ECO:0000313" key="3">
    <source>
        <dbReference type="Proteomes" id="UP000438448"/>
    </source>
</evidence>
<dbReference type="Proteomes" id="UP000438448">
    <property type="component" value="Unassembled WGS sequence"/>
</dbReference>
<dbReference type="RefSeq" id="WP_153414634.1">
    <property type="nucleotide sequence ID" value="NZ_WEGK01000015.1"/>
</dbReference>
<comment type="caution">
    <text evidence="2">The sequence shown here is derived from an EMBL/GenBank/DDBJ whole genome shotgun (WGS) entry which is preliminary data.</text>
</comment>
<feature type="region of interest" description="Disordered" evidence="1">
    <location>
        <begin position="1"/>
        <end position="29"/>
    </location>
</feature>
<dbReference type="AlphaFoldDB" id="A0A7K0DAL5"/>
<dbReference type="EMBL" id="WEGK01000015">
    <property type="protein sequence ID" value="MQY22820.1"/>
    <property type="molecule type" value="Genomic_DNA"/>
</dbReference>
<accession>A0A7K0DAL5</accession>
<proteinExistence type="predicted"/>
<reference evidence="2 3" key="1">
    <citation type="submission" date="2019-10" db="EMBL/GenBank/DDBJ databases">
        <title>Nocardia macrotermitis sp. nov. and Nocardia aurantia sp. nov., isolated from the gut of fungus growing-termite Macrotermes natalensis.</title>
        <authorList>
            <person name="Benndorf R."/>
            <person name="Schwitalla J."/>
            <person name="Martin K."/>
            <person name="De Beer W."/>
            <person name="Kaster A.-K."/>
            <person name="Vollmers J."/>
            <person name="Poulsen M."/>
            <person name="Beemelmanns C."/>
        </authorList>
    </citation>
    <scope>NUCLEOTIDE SEQUENCE [LARGE SCALE GENOMIC DNA]</scope>
    <source>
        <strain evidence="2 3">RB20</strain>
    </source>
</reference>
<name>A0A7K0DAL5_9NOCA</name>
<protein>
    <submittedName>
        <fullName evidence="2">Uncharacterized protein</fullName>
    </submittedName>
</protein>
<evidence type="ECO:0000313" key="2">
    <source>
        <dbReference type="EMBL" id="MQY22820.1"/>
    </source>
</evidence>